<dbReference type="NCBIfam" id="TIGR01730">
    <property type="entry name" value="RND_mfp"/>
    <property type="match status" value="1"/>
</dbReference>
<gene>
    <name evidence="7" type="ORF">FHS50_000121</name>
</gene>
<evidence type="ECO:0000259" key="6">
    <source>
        <dbReference type="Pfam" id="PF25973"/>
    </source>
</evidence>
<keyword evidence="8" id="KW-1185">Reference proteome</keyword>
<evidence type="ECO:0000256" key="3">
    <source>
        <dbReference type="SAM" id="Phobius"/>
    </source>
</evidence>
<dbReference type="Pfam" id="PF25967">
    <property type="entry name" value="RND-MFP_C"/>
    <property type="match status" value="1"/>
</dbReference>
<reference evidence="7 8" key="1">
    <citation type="submission" date="2020-08" db="EMBL/GenBank/DDBJ databases">
        <title>Genomic Encyclopedia of Type Strains, Phase IV (KMG-IV): sequencing the most valuable type-strain genomes for metagenomic binning, comparative biology and taxonomic classification.</title>
        <authorList>
            <person name="Goeker M."/>
        </authorList>
    </citation>
    <scope>NUCLEOTIDE SEQUENCE [LARGE SCALE GENOMIC DNA]</scope>
    <source>
        <strain evidence="7 8">DSM 24194</strain>
    </source>
</reference>
<dbReference type="Gene3D" id="2.40.30.170">
    <property type="match status" value="1"/>
</dbReference>
<evidence type="ECO:0000259" key="5">
    <source>
        <dbReference type="Pfam" id="PF25967"/>
    </source>
</evidence>
<protein>
    <submittedName>
        <fullName evidence="7">RND family efflux transporter MFP subunit</fullName>
    </submittedName>
</protein>
<organism evidence="7 8">
    <name type="scientific">Sphingomicrobium lutaoense</name>
    <dbReference type="NCBI Taxonomy" id="515949"/>
    <lineage>
        <taxon>Bacteria</taxon>
        <taxon>Pseudomonadati</taxon>
        <taxon>Pseudomonadota</taxon>
        <taxon>Alphaproteobacteria</taxon>
        <taxon>Sphingomonadales</taxon>
        <taxon>Sphingomonadaceae</taxon>
        <taxon>Sphingomicrobium</taxon>
    </lineage>
</organism>
<keyword evidence="3" id="KW-0812">Transmembrane</keyword>
<evidence type="ECO:0000256" key="1">
    <source>
        <dbReference type="ARBA" id="ARBA00009477"/>
    </source>
</evidence>
<dbReference type="InterPro" id="IPR058792">
    <property type="entry name" value="Beta-barrel_RND_2"/>
</dbReference>
<name>A0A839YXR4_9SPHN</name>
<dbReference type="Pfam" id="PF25973">
    <property type="entry name" value="BSH_CzcB"/>
    <property type="match status" value="1"/>
</dbReference>
<feature type="coiled-coil region" evidence="2">
    <location>
        <begin position="134"/>
        <end position="161"/>
    </location>
</feature>
<evidence type="ECO:0000313" key="8">
    <source>
        <dbReference type="Proteomes" id="UP000578569"/>
    </source>
</evidence>
<dbReference type="SUPFAM" id="SSF111369">
    <property type="entry name" value="HlyD-like secretion proteins"/>
    <property type="match status" value="1"/>
</dbReference>
<evidence type="ECO:0000313" key="7">
    <source>
        <dbReference type="EMBL" id="MBB3763098.1"/>
    </source>
</evidence>
<accession>A0A839YXR4</accession>
<comment type="similarity">
    <text evidence="1">Belongs to the membrane fusion protein (MFP) (TC 8.A.1) family.</text>
</comment>
<dbReference type="InterPro" id="IPR006143">
    <property type="entry name" value="RND_pump_MFP"/>
</dbReference>
<dbReference type="InterPro" id="IPR058647">
    <property type="entry name" value="BSH_CzcB-like"/>
</dbReference>
<feature type="domain" description="Multidrug resistance protein MdtA-like C-terminal permuted SH3" evidence="5">
    <location>
        <begin position="317"/>
        <end position="372"/>
    </location>
</feature>
<dbReference type="Gene3D" id="2.40.50.100">
    <property type="match status" value="1"/>
</dbReference>
<dbReference type="GO" id="GO:1990281">
    <property type="term" value="C:efflux pump complex"/>
    <property type="evidence" value="ECO:0007669"/>
    <property type="project" value="TreeGrafter"/>
</dbReference>
<dbReference type="GO" id="GO:0015562">
    <property type="term" value="F:efflux transmembrane transporter activity"/>
    <property type="evidence" value="ECO:0007669"/>
    <property type="project" value="TreeGrafter"/>
</dbReference>
<evidence type="ECO:0000256" key="2">
    <source>
        <dbReference type="SAM" id="Coils"/>
    </source>
</evidence>
<keyword evidence="3" id="KW-1133">Transmembrane helix</keyword>
<feature type="domain" description="CzcB-like barrel-sandwich hybrid" evidence="6">
    <location>
        <begin position="102"/>
        <end position="233"/>
    </location>
</feature>
<dbReference type="PANTHER" id="PTHR30469:SF15">
    <property type="entry name" value="HLYD FAMILY OF SECRETION PROTEINS"/>
    <property type="match status" value="1"/>
</dbReference>
<comment type="caution">
    <text evidence="7">The sequence shown here is derived from an EMBL/GenBank/DDBJ whole genome shotgun (WGS) entry which is preliminary data.</text>
</comment>
<dbReference type="Pfam" id="PF25954">
    <property type="entry name" value="Beta-barrel_RND_2"/>
    <property type="match status" value="1"/>
</dbReference>
<feature type="domain" description="CusB-like beta-barrel" evidence="4">
    <location>
        <begin position="244"/>
        <end position="310"/>
    </location>
</feature>
<dbReference type="Gene3D" id="1.10.287.470">
    <property type="entry name" value="Helix hairpin bin"/>
    <property type="match status" value="1"/>
</dbReference>
<dbReference type="InterPro" id="IPR058627">
    <property type="entry name" value="MdtA-like_C"/>
</dbReference>
<keyword evidence="2" id="KW-0175">Coiled coil</keyword>
<dbReference type="Proteomes" id="UP000578569">
    <property type="component" value="Unassembled WGS sequence"/>
</dbReference>
<dbReference type="AlphaFoldDB" id="A0A839YXR4"/>
<sequence>MNRFSSFTKRRAIDDPASPTRSKRRMAIIVGVILVIVALVAAAMFMGDGGENAPAAAAEGDAQQAQTVTVIVPGRSEVARTLTASGTLAARRDQPVGIAGQGGRVTQVLVDAGDWVRQGQLLASIDRSVQAQQAAQLRASLAAAQADADLARNELDRAAQLVERGFVSKADIDRKQAAYDAAVARVGVARAQLAATNAQIGQLDVRAPTSGLILDRNVEVGQVVSAGTPQLFRMARGGEMELRARLSQQDLTGLSVGLPATVIPTGTDRRIQGRIWQISPIIDPQSRQGEVRIAIPYDRAIRPGGFAEALIESGVTNAPLLPQSAVLADARGNYVYIVNGDNEVERRDVRVGTVDDRGVTIASGIDGSEAIVARAGSFLTPGQKVSPRRQAAREE</sequence>
<proteinExistence type="inferred from homology"/>
<dbReference type="PANTHER" id="PTHR30469">
    <property type="entry name" value="MULTIDRUG RESISTANCE PROTEIN MDTA"/>
    <property type="match status" value="1"/>
</dbReference>
<feature type="transmembrane region" description="Helical" evidence="3">
    <location>
        <begin position="26"/>
        <end position="46"/>
    </location>
</feature>
<dbReference type="EMBL" id="JACICF010000001">
    <property type="protein sequence ID" value="MBB3763098.1"/>
    <property type="molecule type" value="Genomic_DNA"/>
</dbReference>
<evidence type="ECO:0000259" key="4">
    <source>
        <dbReference type="Pfam" id="PF25954"/>
    </source>
</evidence>
<keyword evidence="3" id="KW-0472">Membrane</keyword>
<dbReference type="Gene3D" id="2.40.420.20">
    <property type="match status" value="1"/>
</dbReference>